<dbReference type="GO" id="GO:0004222">
    <property type="term" value="F:metalloendopeptidase activity"/>
    <property type="evidence" value="ECO:0007669"/>
    <property type="project" value="TreeGrafter"/>
</dbReference>
<evidence type="ECO:0000259" key="5">
    <source>
        <dbReference type="Pfam" id="PF01551"/>
    </source>
</evidence>
<feature type="coiled-coil region" evidence="2">
    <location>
        <begin position="88"/>
        <end position="136"/>
    </location>
</feature>
<dbReference type="Proteomes" id="UP000316988">
    <property type="component" value="Unassembled WGS sequence"/>
</dbReference>
<dbReference type="Gene3D" id="2.70.70.10">
    <property type="entry name" value="Glucose Permease (Domain IIA)"/>
    <property type="match status" value="1"/>
</dbReference>
<protein>
    <submittedName>
        <fullName evidence="6">Peptidoglycan DD-metalloendopeptidase family protein</fullName>
    </submittedName>
</protein>
<dbReference type="EMBL" id="VLNT01000015">
    <property type="protein sequence ID" value="TSD58217.1"/>
    <property type="molecule type" value="Genomic_DNA"/>
</dbReference>
<dbReference type="PANTHER" id="PTHR21666">
    <property type="entry name" value="PEPTIDASE-RELATED"/>
    <property type="match status" value="1"/>
</dbReference>
<feature type="coiled-coil region" evidence="2">
    <location>
        <begin position="178"/>
        <end position="275"/>
    </location>
</feature>
<dbReference type="PANTHER" id="PTHR21666:SF289">
    <property type="entry name" value="L-ALA--D-GLU ENDOPEPTIDASE"/>
    <property type="match status" value="1"/>
</dbReference>
<evidence type="ECO:0000256" key="2">
    <source>
        <dbReference type="SAM" id="Coils"/>
    </source>
</evidence>
<dbReference type="Gene3D" id="6.10.250.3150">
    <property type="match status" value="1"/>
</dbReference>
<accession>A0A554RVU3</accession>
<gene>
    <name evidence="6" type="ORF">FNM00_15045</name>
</gene>
<name>A0A554RVU3_9ACTN</name>
<feature type="domain" description="M23ase beta-sheet core" evidence="5">
    <location>
        <begin position="338"/>
        <end position="437"/>
    </location>
</feature>
<dbReference type="AlphaFoldDB" id="A0A554RVU3"/>
<keyword evidence="1 4" id="KW-0732">Signal</keyword>
<dbReference type="InterPro" id="IPR011055">
    <property type="entry name" value="Dup_hybrid_motif"/>
</dbReference>
<dbReference type="InterPro" id="IPR016047">
    <property type="entry name" value="M23ase_b-sheet_dom"/>
</dbReference>
<evidence type="ECO:0000313" key="7">
    <source>
        <dbReference type="Proteomes" id="UP000316988"/>
    </source>
</evidence>
<keyword evidence="7" id="KW-1185">Reference proteome</keyword>
<evidence type="ECO:0000256" key="4">
    <source>
        <dbReference type="SAM" id="SignalP"/>
    </source>
</evidence>
<proteinExistence type="predicted"/>
<evidence type="ECO:0000256" key="3">
    <source>
        <dbReference type="SAM" id="MobiDB-lite"/>
    </source>
</evidence>
<comment type="caution">
    <text evidence="6">The sequence shown here is derived from an EMBL/GenBank/DDBJ whole genome shotgun (WGS) entry which is preliminary data.</text>
</comment>
<feature type="signal peptide" evidence="4">
    <location>
        <begin position="1"/>
        <end position="29"/>
    </location>
</feature>
<feature type="compositionally biased region" description="Gly residues" evidence="3">
    <location>
        <begin position="289"/>
        <end position="311"/>
    </location>
</feature>
<dbReference type="InterPro" id="IPR050570">
    <property type="entry name" value="Cell_wall_metabolism_enzyme"/>
</dbReference>
<dbReference type="RefSeq" id="WP_143914369.1">
    <property type="nucleotide sequence ID" value="NZ_VLNT01000015.1"/>
</dbReference>
<feature type="chain" id="PRO_5022076436" evidence="4">
    <location>
        <begin position="30"/>
        <end position="441"/>
    </location>
</feature>
<organism evidence="6 7">
    <name type="scientific">Aeromicrobium piscarium</name>
    <dbReference type="NCBI Taxonomy" id="2590901"/>
    <lineage>
        <taxon>Bacteria</taxon>
        <taxon>Bacillati</taxon>
        <taxon>Actinomycetota</taxon>
        <taxon>Actinomycetes</taxon>
        <taxon>Propionibacteriales</taxon>
        <taxon>Nocardioidaceae</taxon>
        <taxon>Aeromicrobium</taxon>
    </lineage>
</organism>
<dbReference type="SUPFAM" id="SSF51261">
    <property type="entry name" value="Duplicated hybrid motif"/>
    <property type="match status" value="1"/>
</dbReference>
<reference evidence="6 7" key="1">
    <citation type="submission" date="2019-07" db="EMBL/GenBank/DDBJ databases">
        <authorList>
            <person name="Zhao L.H."/>
        </authorList>
    </citation>
    <scope>NUCLEOTIDE SEQUENCE [LARGE SCALE GENOMIC DNA]</scope>
    <source>
        <strain evidence="6 7">Co35</strain>
    </source>
</reference>
<sequence>MLASARKPLLAAVLVLGLLVGFTAPSAFADSKDDVRRQQGQNDQKRQQAQAALEHSTQRYQDASSALNAASARLAEAEGVLSTTRGELAVAQARDAELREQLAKAEADLEAAEARVDKAEKDLAASESEVEQFAVDSVMEGDRGLRAFSELLQGEDPNTFSNRVQANDSVGDAQIGKMQELDASRVMLELERQRVEELRDQVAAQKKEAEANVARMQELTAAAEAQAAEVAELVDTRRSAEREAASAKAEDEQLAAALESERASLERQMQAIVAEELRKQREREAAQNQGGGGGGGGNPGGGGGGGGGGGNTLSHPVSGPITSPYGMRRHPVTGVYKLHDGTDFGVGCGTPIRAAASGTVIQSYFNGAYGNRVIVNHGVMRGVSVITTYNHMNSLSPIGVGSQVQRGQVIGYVGTTGYSTGCHLHFMVLQNGQTVNPMGWL</sequence>
<dbReference type="OrthoDB" id="1099523at2"/>
<feature type="region of interest" description="Disordered" evidence="3">
    <location>
        <begin position="31"/>
        <end position="64"/>
    </location>
</feature>
<dbReference type="CDD" id="cd12797">
    <property type="entry name" value="M23_peptidase"/>
    <property type="match status" value="1"/>
</dbReference>
<keyword evidence="2" id="KW-0175">Coiled coil</keyword>
<evidence type="ECO:0000313" key="6">
    <source>
        <dbReference type="EMBL" id="TSD58217.1"/>
    </source>
</evidence>
<dbReference type="Pfam" id="PF01551">
    <property type="entry name" value="Peptidase_M23"/>
    <property type="match status" value="1"/>
</dbReference>
<feature type="compositionally biased region" description="Low complexity" evidence="3">
    <location>
        <begin position="38"/>
        <end position="52"/>
    </location>
</feature>
<evidence type="ECO:0000256" key="1">
    <source>
        <dbReference type="ARBA" id="ARBA00022729"/>
    </source>
</evidence>
<feature type="region of interest" description="Disordered" evidence="3">
    <location>
        <begin position="278"/>
        <end position="326"/>
    </location>
</feature>